<evidence type="ECO:0000256" key="2">
    <source>
        <dbReference type="ARBA" id="ARBA00022692"/>
    </source>
</evidence>
<keyword evidence="4 5" id="KW-0472">Membrane</keyword>
<dbReference type="CDD" id="cd17393">
    <property type="entry name" value="MFS_MosC_like"/>
    <property type="match status" value="1"/>
</dbReference>
<feature type="transmembrane region" description="Helical" evidence="5">
    <location>
        <begin position="353"/>
        <end position="375"/>
    </location>
</feature>
<keyword evidence="3 5" id="KW-1133">Transmembrane helix</keyword>
<dbReference type="PROSITE" id="PS50850">
    <property type="entry name" value="MFS"/>
    <property type="match status" value="1"/>
</dbReference>
<feature type="transmembrane region" description="Helical" evidence="5">
    <location>
        <begin position="268"/>
        <end position="285"/>
    </location>
</feature>
<feature type="transmembrane region" description="Helical" evidence="5">
    <location>
        <begin position="12"/>
        <end position="31"/>
    </location>
</feature>
<feature type="transmembrane region" description="Helical" evidence="5">
    <location>
        <begin position="323"/>
        <end position="347"/>
    </location>
</feature>
<dbReference type="Pfam" id="PF07690">
    <property type="entry name" value="MFS_1"/>
    <property type="match status" value="1"/>
</dbReference>
<feature type="transmembrane region" description="Helical" evidence="5">
    <location>
        <begin position="43"/>
        <end position="63"/>
    </location>
</feature>
<protein>
    <submittedName>
        <fullName evidence="7">MFS transporter</fullName>
    </submittedName>
</protein>
<evidence type="ECO:0000256" key="3">
    <source>
        <dbReference type="ARBA" id="ARBA00022989"/>
    </source>
</evidence>
<dbReference type="GO" id="GO:0016020">
    <property type="term" value="C:membrane"/>
    <property type="evidence" value="ECO:0007669"/>
    <property type="project" value="UniProtKB-SubCell"/>
</dbReference>
<dbReference type="PANTHER" id="PTHR23514:SF13">
    <property type="entry name" value="INNER MEMBRANE PROTEIN YBJJ"/>
    <property type="match status" value="1"/>
</dbReference>
<feature type="transmembrane region" description="Helical" evidence="5">
    <location>
        <begin position="291"/>
        <end position="311"/>
    </location>
</feature>
<keyword evidence="2 5" id="KW-0812">Transmembrane</keyword>
<dbReference type="PROSITE" id="PS51257">
    <property type="entry name" value="PROKAR_LIPOPROTEIN"/>
    <property type="match status" value="1"/>
</dbReference>
<evidence type="ECO:0000313" key="7">
    <source>
        <dbReference type="EMBL" id="XDV59495.1"/>
    </source>
</evidence>
<feature type="transmembrane region" description="Helical" evidence="5">
    <location>
        <begin position="75"/>
        <end position="93"/>
    </location>
</feature>
<dbReference type="AlphaFoldDB" id="A0AB39XNN8"/>
<evidence type="ECO:0000256" key="5">
    <source>
        <dbReference type="SAM" id="Phobius"/>
    </source>
</evidence>
<feature type="transmembrane region" description="Helical" evidence="5">
    <location>
        <begin position="161"/>
        <end position="180"/>
    </location>
</feature>
<organism evidence="7">
    <name type="scientific">Bradyrhizobium sp. LLZ17</name>
    <dbReference type="NCBI Taxonomy" id="3239388"/>
    <lineage>
        <taxon>Bacteria</taxon>
        <taxon>Pseudomonadati</taxon>
        <taxon>Pseudomonadota</taxon>
        <taxon>Alphaproteobacteria</taxon>
        <taxon>Hyphomicrobiales</taxon>
        <taxon>Nitrobacteraceae</taxon>
        <taxon>Bradyrhizobium</taxon>
    </lineage>
</organism>
<dbReference type="InterPro" id="IPR051788">
    <property type="entry name" value="MFS_Transporter"/>
</dbReference>
<dbReference type="RefSeq" id="WP_369724350.1">
    <property type="nucleotide sequence ID" value="NZ_CP165734.1"/>
</dbReference>
<dbReference type="Gene3D" id="1.20.1250.20">
    <property type="entry name" value="MFS general substrate transporter like domains"/>
    <property type="match status" value="2"/>
</dbReference>
<feature type="transmembrane region" description="Helical" evidence="5">
    <location>
        <begin position="134"/>
        <end position="155"/>
    </location>
</feature>
<feature type="transmembrane region" description="Helical" evidence="5">
    <location>
        <begin position="239"/>
        <end position="256"/>
    </location>
</feature>
<gene>
    <name evidence="7" type="ORF">AB8Z38_08965</name>
</gene>
<sequence length="383" mass="38752">MSSADRPATRLATRLSFLVAGFGIACWAPLVPFAMQRLGVDDGVLGLLLLCLGIGSVVAMLLTGALSARYGSKPIILVGGIGLAFILPSLTLASTPWTLGLALFAFGAALGSIDVAMNIHAVEVERAAARPLMSGFHALFSVGGFAGSAVMTALLSLQIGAFAGSLICAMLMLITMGLAWPRLLARVQVQEGPLFVLPHGIVLLLAALAATTFLVEGAMLDWGALLVVGRGLVPDAQGGLGYMLFSIAMTAGRLGGDAVTARIGDRRTLLWGSLLAIMGFVVLLAAPIAAIAMAGFLLIGAGASNLVPVLFRRAGAQTAMPAGLAVAAITTAGYAGVLVGPAGIGLIANIVSLPVAFAMLAMLLGVVTLSARAVANSQGVQRT</sequence>
<evidence type="ECO:0000256" key="4">
    <source>
        <dbReference type="ARBA" id="ARBA00023136"/>
    </source>
</evidence>
<feature type="transmembrane region" description="Helical" evidence="5">
    <location>
        <begin position="192"/>
        <end position="219"/>
    </location>
</feature>
<dbReference type="GO" id="GO:0022857">
    <property type="term" value="F:transmembrane transporter activity"/>
    <property type="evidence" value="ECO:0007669"/>
    <property type="project" value="InterPro"/>
</dbReference>
<dbReference type="InterPro" id="IPR011701">
    <property type="entry name" value="MFS"/>
</dbReference>
<feature type="transmembrane region" description="Helical" evidence="5">
    <location>
        <begin position="99"/>
        <end position="122"/>
    </location>
</feature>
<proteinExistence type="predicted"/>
<dbReference type="PANTHER" id="PTHR23514">
    <property type="entry name" value="BYPASS OF STOP CODON PROTEIN 6"/>
    <property type="match status" value="1"/>
</dbReference>
<feature type="domain" description="Major facilitator superfamily (MFS) profile" evidence="6">
    <location>
        <begin position="1"/>
        <end position="184"/>
    </location>
</feature>
<dbReference type="SUPFAM" id="SSF103473">
    <property type="entry name" value="MFS general substrate transporter"/>
    <property type="match status" value="1"/>
</dbReference>
<evidence type="ECO:0000259" key="6">
    <source>
        <dbReference type="PROSITE" id="PS50850"/>
    </source>
</evidence>
<accession>A0AB39XNN8</accession>
<reference evidence="7" key="1">
    <citation type="submission" date="2024-08" db="EMBL/GenBank/DDBJ databases">
        <authorList>
            <person name="Chaddad Z."/>
            <person name="Lamrabet M."/>
            <person name="Bouhnik O."/>
            <person name="Alami S."/>
            <person name="Wipf D."/>
            <person name="Courty P.E."/>
            <person name="Missbah El Idrissi M."/>
        </authorList>
    </citation>
    <scope>NUCLEOTIDE SEQUENCE</scope>
    <source>
        <strain evidence="7">LLZ17</strain>
    </source>
</reference>
<name>A0AB39XNN8_9BRAD</name>
<dbReference type="InterPro" id="IPR036259">
    <property type="entry name" value="MFS_trans_sf"/>
</dbReference>
<evidence type="ECO:0000256" key="1">
    <source>
        <dbReference type="ARBA" id="ARBA00004141"/>
    </source>
</evidence>
<comment type="subcellular location">
    <subcellularLocation>
        <location evidence="1">Membrane</location>
        <topology evidence="1">Multi-pass membrane protein</topology>
    </subcellularLocation>
</comment>
<dbReference type="EMBL" id="CP165734">
    <property type="protein sequence ID" value="XDV59495.1"/>
    <property type="molecule type" value="Genomic_DNA"/>
</dbReference>
<dbReference type="InterPro" id="IPR020846">
    <property type="entry name" value="MFS_dom"/>
</dbReference>